<reference evidence="1" key="1">
    <citation type="submission" date="2023-05" db="EMBL/GenBank/DDBJ databases">
        <authorList>
            <consortium name="ELIXIR-Norway"/>
        </authorList>
    </citation>
    <scope>NUCLEOTIDE SEQUENCE</scope>
</reference>
<proteinExistence type="predicted"/>
<gene>
    <name evidence="1" type="ORF">MRATA1EN22A_LOCUS8872</name>
</gene>
<accession>A0AC59YQ37</accession>
<name>A0AC59YQ37_RANTA</name>
<dbReference type="Proteomes" id="UP001162501">
    <property type="component" value="Chromosome 2"/>
</dbReference>
<sequence length="119" mass="12660">MPFQRGVLKLSPGACLHVREHRSALRSGLQNPLGEQGPPSLLVSGLSSVLGSSHGADVGVPPSQWVSTSDPPQPLTAVRQALIPSSAFRGREMGTLAARLCCWKAREKRPGQEPNAFIL</sequence>
<organism evidence="1 2">
    <name type="scientific">Rangifer tarandus platyrhynchus</name>
    <name type="common">Svalbard reindeer</name>
    <dbReference type="NCBI Taxonomy" id="3082113"/>
    <lineage>
        <taxon>Eukaryota</taxon>
        <taxon>Metazoa</taxon>
        <taxon>Chordata</taxon>
        <taxon>Craniata</taxon>
        <taxon>Vertebrata</taxon>
        <taxon>Euteleostomi</taxon>
        <taxon>Mammalia</taxon>
        <taxon>Eutheria</taxon>
        <taxon>Laurasiatheria</taxon>
        <taxon>Artiodactyla</taxon>
        <taxon>Ruminantia</taxon>
        <taxon>Pecora</taxon>
        <taxon>Cervidae</taxon>
        <taxon>Odocoileinae</taxon>
        <taxon>Rangifer</taxon>
    </lineage>
</organism>
<evidence type="ECO:0000313" key="1">
    <source>
        <dbReference type="EMBL" id="CAM9886991.1"/>
    </source>
</evidence>
<protein>
    <submittedName>
        <fullName evidence="1">Uncharacterized protein</fullName>
    </submittedName>
</protein>
<evidence type="ECO:0000313" key="2">
    <source>
        <dbReference type="Proteomes" id="UP001162501"/>
    </source>
</evidence>
<reference evidence="1" key="2">
    <citation type="submission" date="2025-03" db="EMBL/GenBank/DDBJ databases">
        <authorList>
            <consortium name="ELIXIR-Norway"/>
            <consortium name="Elixir Norway"/>
        </authorList>
    </citation>
    <scope>NUCLEOTIDE SEQUENCE</scope>
</reference>
<dbReference type="EMBL" id="OX596086">
    <property type="protein sequence ID" value="CAM9886991.1"/>
    <property type="molecule type" value="Genomic_DNA"/>
</dbReference>